<keyword evidence="3" id="KW-1185">Reference proteome</keyword>
<organism evidence="2 3">
    <name type="scientific">Candidatus Nitrospira nitrosa</name>
    <dbReference type="NCBI Taxonomy" id="1742972"/>
    <lineage>
        <taxon>Bacteria</taxon>
        <taxon>Pseudomonadati</taxon>
        <taxon>Nitrospirota</taxon>
        <taxon>Nitrospiria</taxon>
        <taxon>Nitrospirales</taxon>
        <taxon>Nitrospiraceae</taxon>
        <taxon>Nitrospira</taxon>
    </lineage>
</organism>
<gene>
    <name evidence="2" type="ORF">COMA1_30029</name>
</gene>
<dbReference type="GO" id="GO:0032259">
    <property type="term" value="P:methylation"/>
    <property type="evidence" value="ECO:0007669"/>
    <property type="project" value="UniProtKB-KW"/>
</dbReference>
<keyword evidence="2" id="KW-0808">Transferase</keyword>
<sequence>MKRFLQRLFRRFGLEIHRREGRARTHLGPDRDSLEGVLRQIREAGFAPATVIDVGAAMGMFSRTCHAIFPQANYLLIEPLEEFVPSLRKVSRDIPGTRFKLAAATASGDSTTLNVHADLLGSSLYRETEEGSDVNGAPRQVQTIKLDQWVEEQGGMPPYLMKIDVQGAELDVLEGGQAILADTDVAILEVSLFRFFQRGPVFQEVLEYMKAKGFAPYDFLGLQYRPIDDALSQVDVVFVKEDGPLRTIHSYATPDQRKRQNQRFRSSVLSGVSNELACTHRP</sequence>
<evidence type="ECO:0000313" key="3">
    <source>
        <dbReference type="Proteomes" id="UP000199032"/>
    </source>
</evidence>
<proteinExistence type="predicted"/>
<dbReference type="Gene3D" id="3.40.50.150">
    <property type="entry name" value="Vaccinia Virus protein VP39"/>
    <property type="match status" value="1"/>
</dbReference>
<dbReference type="AlphaFoldDB" id="A0A0S4LFN0"/>
<name>A0A0S4LFN0_9BACT</name>
<feature type="domain" description="Methyltransferase FkbM" evidence="1">
    <location>
        <begin position="53"/>
        <end position="214"/>
    </location>
</feature>
<dbReference type="Proteomes" id="UP000199032">
    <property type="component" value="Unassembled WGS sequence"/>
</dbReference>
<dbReference type="OrthoDB" id="490071at2"/>
<dbReference type="PANTHER" id="PTHR36973">
    <property type="entry name" value="SLL1456 PROTEIN-RELATED"/>
    <property type="match status" value="1"/>
</dbReference>
<dbReference type="STRING" id="1742972.COMA1_30029"/>
<dbReference type="SUPFAM" id="SSF53335">
    <property type="entry name" value="S-adenosyl-L-methionine-dependent methyltransferases"/>
    <property type="match status" value="1"/>
</dbReference>
<accession>A0A0S4LFN0</accession>
<protein>
    <submittedName>
        <fullName evidence="2">Methyltransferase, FkbM family</fullName>
    </submittedName>
</protein>
<dbReference type="EMBL" id="CZQA01000009">
    <property type="protein sequence ID" value="CUS36385.1"/>
    <property type="molecule type" value="Genomic_DNA"/>
</dbReference>
<dbReference type="RefSeq" id="WP_090748945.1">
    <property type="nucleotide sequence ID" value="NZ_CZQA01000009.1"/>
</dbReference>
<dbReference type="Pfam" id="PF05050">
    <property type="entry name" value="Methyltransf_21"/>
    <property type="match status" value="1"/>
</dbReference>
<dbReference type="InterPro" id="IPR029063">
    <property type="entry name" value="SAM-dependent_MTases_sf"/>
</dbReference>
<dbReference type="NCBIfam" id="TIGR01444">
    <property type="entry name" value="fkbM_fam"/>
    <property type="match status" value="1"/>
</dbReference>
<dbReference type="PANTHER" id="PTHR36973:SF4">
    <property type="entry name" value="NODULATION PROTEIN"/>
    <property type="match status" value="1"/>
</dbReference>
<evidence type="ECO:0000259" key="1">
    <source>
        <dbReference type="Pfam" id="PF05050"/>
    </source>
</evidence>
<dbReference type="InterPro" id="IPR053188">
    <property type="entry name" value="FkbM_Methyltransferase"/>
</dbReference>
<dbReference type="GO" id="GO:0008171">
    <property type="term" value="F:O-methyltransferase activity"/>
    <property type="evidence" value="ECO:0007669"/>
    <property type="project" value="TreeGrafter"/>
</dbReference>
<reference evidence="2 3" key="1">
    <citation type="submission" date="2015-10" db="EMBL/GenBank/DDBJ databases">
        <authorList>
            <person name="Gilbert D.G."/>
        </authorList>
    </citation>
    <scope>NUCLEOTIDE SEQUENCE [LARGE SCALE GENOMIC DNA]</scope>
    <source>
        <strain evidence="2">COMA1</strain>
    </source>
</reference>
<dbReference type="InterPro" id="IPR006342">
    <property type="entry name" value="FkbM_mtfrase"/>
</dbReference>
<evidence type="ECO:0000313" key="2">
    <source>
        <dbReference type="EMBL" id="CUS36385.1"/>
    </source>
</evidence>
<keyword evidence="2" id="KW-0489">Methyltransferase</keyword>